<keyword evidence="2" id="KW-1185">Reference proteome</keyword>
<dbReference type="SUPFAM" id="SSF49299">
    <property type="entry name" value="PKD domain"/>
    <property type="match status" value="1"/>
</dbReference>
<evidence type="ECO:0000313" key="1">
    <source>
        <dbReference type="EMBL" id="PKQ60395.1"/>
    </source>
</evidence>
<protein>
    <recommendedName>
        <fullName evidence="3">HYR domain-containing protein</fullName>
    </recommendedName>
</protein>
<accession>A0A2N3HQQ8</accession>
<dbReference type="InterPro" id="IPR013783">
    <property type="entry name" value="Ig-like_fold"/>
</dbReference>
<comment type="caution">
    <text evidence="1">The sequence shown here is derived from an EMBL/GenBank/DDBJ whole genome shotgun (WGS) entry which is preliminary data.</text>
</comment>
<evidence type="ECO:0008006" key="3">
    <source>
        <dbReference type="Google" id="ProtNLM"/>
    </source>
</evidence>
<gene>
    <name evidence="1" type="ORF">BZG02_19620</name>
</gene>
<dbReference type="Proteomes" id="UP000233535">
    <property type="component" value="Unassembled WGS sequence"/>
</dbReference>
<organism evidence="1 2">
    <name type="scientific">Labilibaculum filiforme</name>
    <dbReference type="NCBI Taxonomy" id="1940526"/>
    <lineage>
        <taxon>Bacteria</taxon>
        <taxon>Pseudomonadati</taxon>
        <taxon>Bacteroidota</taxon>
        <taxon>Bacteroidia</taxon>
        <taxon>Marinilabiliales</taxon>
        <taxon>Marinifilaceae</taxon>
        <taxon>Labilibaculum</taxon>
    </lineage>
</organism>
<evidence type="ECO:0000313" key="2">
    <source>
        <dbReference type="Proteomes" id="UP000233535"/>
    </source>
</evidence>
<dbReference type="EMBL" id="MVDD01000027">
    <property type="protein sequence ID" value="PKQ60395.1"/>
    <property type="molecule type" value="Genomic_DNA"/>
</dbReference>
<feature type="non-terminal residue" evidence="1">
    <location>
        <position position="1084"/>
    </location>
</feature>
<sequence>MVKVDLYAQTVLSSTEDVCAGELRQYKVEGLAGSTIYWSVEGGAIYNGGSPVADEDATASGIQYSETVVSGESIIGILWNVTAGDYKLTAYEETSSLCVSSDMELTVTVSDLPDQSLSLSDPSICPSGTASILLSNSELGVDYQLRLNSDDSNVGSVVAGTGGTITFAVTPAVTTVYNVYAKGASSDCGVELDDLSTVRVEDLVDPIAICKDITIQLDASGNATITAAQIDNGSSDNCGIASMSLSKTDFNCDDVSTNLVVASTDDYAVSIKVWPISVNPVGTTCEYGYNYKVTVGYDISFSGSNIPSNLYTLQGTLDCGNTYFNLPNGGGSGTVETSQNWRSSSDCATITPEILGCTDASIKINGPGIPDQTISSPLSSPNTIELTVVDNSGNTSTCSANVSVEDNIAPTAICKDITIQLDATGNASIVASDIDGGSSDACGILSMTASMTSFTAANVGENTVTLTVTDNNSNVSTCDAIVTVEDDVAPTAVCQDITIQLDASGNASITALQIDNGSSDASGISDLSVSPSTFSCSNVGPNTVTLTVTDNNGQVSTCTATVTVEDVTDPVTPTLANITGECSATAVAPTTTDVCGGTITGTTSDPLIYTTQGTHVITWNFDDGHGNDIDVIQNVIITDATAPVADLASLPNVTAECEVTSLTAPSATDNCSAVTVTNDASLPITTQGTTVVTWTYKDVVGNTSTQTQNVIITDATAPVADLASLPNVTAECEVTTLTAPSATDNCSAVTVTNDASLPITTQGTTVVTWTYKDVVGNISTQTQNVIITDATAPVADLASLPNVTAECEVTSLTAPTATDNCSAVTVTNDASLPITAQGTTVVTWTYKDVVGNTSTQTQNVIITDATAPVADLASLPNVTAECEVTTLTAPSATDNCSSVTVTNDASLPITAQGTTVVTWTYKDVVGNISTQTQNVIITDATAPVADLASLPNVTAECEVTSLTAPSATDNCSSVTVTNDASLPITAQGTTVVTWTYKDVVGNTSTQTQNVIITDATAPVADLASLPNVTAECEVTTLTAPSATDNCSAVTVTNDASLPITTQGTTVVTWTYKDVVGNISTQTQN</sequence>
<dbReference type="PANTHER" id="PTHR24273">
    <property type="entry name" value="FI04643P-RELATED"/>
    <property type="match status" value="1"/>
</dbReference>
<dbReference type="PANTHER" id="PTHR24273:SF32">
    <property type="entry name" value="HYALIN"/>
    <property type="match status" value="1"/>
</dbReference>
<dbReference type="Gene3D" id="2.60.40.10">
    <property type="entry name" value="Immunoglobulins"/>
    <property type="match status" value="1"/>
</dbReference>
<name>A0A2N3HQQ8_9BACT</name>
<dbReference type="AlphaFoldDB" id="A0A2N3HQQ8"/>
<proteinExistence type="predicted"/>
<dbReference type="InterPro" id="IPR035986">
    <property type="entry name" value="PKD_dom_sf"/>
</dbReference>
<reference evidence="1 2" key="1">
    <citation type="journal article" date="2017" name="Front. Microbiol.">
        <title>Labilibaculum manganireducens gen. nov., sp. nov. and Labilibaculum filiforme sp. nov., Novel Bacteroidetes Isolated from Subsurface Sediments of the Baltic Sea.</title>
        <authorList>
            <person name="Vandieken V."/>
            <person name="Marshall I.P."/>
            <person name="Niemann H."/>
            <person name="Engelen B."/>
            <person name="Cypionka H."/>
        </authorList>
    </citation>
    <scope>NUCLEOTIDE SEQUENCE [LARGE SCALE GENOMIC DNA]</scope>
    <source>
        <strain evidence="1 2">59.16B</strain>
    </source>
</reference>